<dbReference type="Proteomes" id="UP000521872">
    <property type="component" value="Unassembled WGS sequence"/>
</dbReference>
<organism evidence="1 2">
    <name type="scientific">Agrocybe pediades</name>
    <dbReference type="NCBI Taxonomy" id="84607"/>
    <lineage>
        <taxon>Eukaryota</taxon>
        <taxon>Fungi</taxon>
        <taxon>Dikarya</taxon>
        <taxon>Basidiomycota</taxon>
        <taxon>Agaricomycotina</taxon>
        <taxon>Agaricomycetes</taxon>
        <taxon>Agaricomycetidae</taxon>
        <taxon>Agaricales</taxon>
        <taxon>Agaricineae</taxon>
        <taxon>Strophariaceae</taxon>
        <taxon>Agrocybe</taxon>
    </lineage>
</organism>
<dbReference type="AlphaFoldDB" id="A0A8H4R1L0"/>
<keyword evidence="2" id="KW-1185">Reference proteome</keyword>
<comment type="caution">
    <text evidence="1">The sequence shown here is derived from an EMBL/GenBank/DDBJ whole genome shotgun (WGS) entry which is preliminary data.</text>
</comment>
<accession>A0A8H4R1L0</accession>
<reference evidence="1 2" key="1">
    <citation type="submission" date="2019-12" db="EMBL/GenBank/DDBJ databases">
        <authorList>
            <person name="Floudas D."/>
            <person name="Bentzer J."/>
            <person name="Ahren D."/>
            <person name="Johansson T."/>
            <person name="Persson P."/>
            <person name="Tunlid A."/>
        </authorList>
    </citation>
    <scope>NUCLEOTIDE SEQUENCE [LARGE SCALE GENOMIC DNA]</scope>
    <source>
        <strain evidence="1 2">CBS 102.39</strain>
    </source>
</reference>
<sequence length="400" mass="45623">MNTLPQELKLHIFRFATSNPSRYQDTSPDYTIFEPVALRCRSSDFGFGTKQSLVLVCKEWKQIATELLYECILVGNEVLQLLEALRENGRWVRRVEVLPSTQHGFDVDPSHLLCILSRCPLVEVIVKRSLVDSVALHHTMRALPRTEGFPILQHLRRLDWWLPWLNPTYQGFVSRLIAHAPNLSYLTSAGGFFGWREAHLNQPGLQEIEEYANIRTLRFEIETLEIDARAAYPPNLRLPNLTHLVVGVMNHSASAATASLLQTHGHLIQTLSFIDIALPKALSFLLEDIDPQIPQKIFNACPNITEFCTTLRMGTLLYSHSSTFPNNAFKSLRCIYITLDDTAVVDSAKLALLIIKNRAQFPALNKVVFGGEEKTWKSFMCYMMLRKYAKSDNSFTLEFR</sequence>
<protein>
    <recommendedName>
        <fullName evidence="3">F-box domain-containing protein</fullName>
    </recommendedName>
</protein>
<evidence type="ECO:0000313" key="2">
    <source>
        <dbReference type="Proteomes" id="UP000521872"/>
    </source>
</evidence>
<name>A0A8H4R1L0_9AGAR</name>
<dbReference type="EMBL" id="JAACJL010000015">
    <property type="protein sequence ID" value="KAF4621188.1"/>
    <property type="molecule type" value="Genomic_DNA"/>
</dbReference>
<evidence type="ECO:0008006" key="3">
    <source>
        <dbReference type="Google" id="ProtNLM"/>
    </source>
</evidence>
<gene>
    <name evidence="1" type="ORF">D9613_000266</name>
</gene>
<proteinExistence type="predicted"/>
<evidence type="ECO:0000313" key="1">
    <source>
        <dbReference type="EMBL" id="KAF4621188.1"/>
    </source>
</evidence>